<organism evidence="5">
    <name type="scientific">freshwater metagenome</name>
    <dbReference type="NCBI Taxonomy" id="449393"/>
    <lineage>
        <taxon>unclassified sequences</taxon>
        <taxon>metagenomes</taxon>
        <taxon>ecological metagenomes</taxon>
    </lineage>
</organism>
<feature type="region of interest" description="Disordered" evidence="3">
    <location>
        <begin position="198"/>
        <end position="217"/>
    </location>
</feature>
<dbReference type="Gene3D" id="3.40.250.10">
    <property type="entry name" value="Rhodanese-like domain"/>
    <property type="match status" value="2"/>
</dbReference>
<evidence type="ECO:0000256" key="3">
    <source>
        <dbReference type="SAM" id="MobiDB-lite"/>
    </source>
</evidence>
<evidence type="ECO:0000259" key="4">
    <source>
        <dbReference type="PROSITE" id="PS50206"/>
    </source>
</evidence>
<keyword evidence="1" id="KW-0808">Transferase</keyword>
<dbReference type="AlphaFoldDB" id="A0A6J6NDA8"/>
<dbReference type="GO" id="GO:0004792">
    <property type="term" value="F:thiosulfate-cyanide sulfurtransferase activity"/>
    <property type="evidence" value="ECO:0007669"/>
    <property type="project" value="InterPro"/>
</dbReference>
<dbReference type="InterPro" id="IPR001763">
    <property type="entry name" value="Rhodanese-like_dom"/>
</dbReference>
<feature type="domain" description="Rhodanese" evidence="4">
    <location>
        <begin position="2"/>
        <end position="111"/>
    </location>
</feature>
<evidence type="ECO:0000313" key="5">
    <source>
        <dbReference type="EMBL" id="CAB4684621.1"/>
    </source>
</evidence>
<dbReference type="SUPFAM" id="SSF52821">
    <property type="entry name" value="Rhodanese/Cell cycle control phosphatase"/>
    <property type="match status" value="2"/>
</dbReference>
<gene>
    <name evidence="5" type="ORF">UFOPK2399_00192</name>
</gene>
<feature type="domain" description="Rhodanese" evidence="4">
    <location>
        <begin position="139"/>
        <end position="178"/>
    </location>
</feature>
<reference evidence="5" key="1">
    <citation type="submission" date="2020-05" db="EMBL/GenBank/DDBJ databases">
        <authorList>
            <person name="Chiriac C."/>
            <person name="Salcher M."/>
            <person name="Ghai R."/>
            <person name="Kavagutti S V."/>
        </authorList>
    </citation>
    <scope>NUCLEOTIDE SEQUENCE</scope>
</reference>
<dbReference type="CDD" id="cd01448">
    <property type="entry name" value="TST_Repeat_1"/>
    <property type="match status" value="1"/>
</dbReference>
<dbReference type="InterPro" id="IPR045078">
    <property type="entry name" value="TST/MPST-like"/>
</dbReference>
<dbReference type="EMBL" id="CAEZXP010000001">
    <property type="protein sequence ID" value="CAB4684621.1"/>
    <property type="molecule type" value="Genomic_DNA"/>
</dbReference>
<dbReference type="PANTHER" id="PTHR11364:SF27">
    <property type="entry name" value="SULFURTRANSFERASE"/>
    <property type="match status" value="1"/>
</dbReference>
<evidence type="ECO:0000256" key="1">
    <source>
        <dbReference type="ARBA" id="ARBA00022679"/>
    </source>
</evidence>
<dbReference type="PROSITE" id="PS00380">
    <property type="entry name" value="RHODANESE_1"/>
    <property type="match status" value="1"/>
</dbReference>
<sequence>MRYQFVDCRWALDDPALGQAQYLAGHIPGASFLDVAHDLSDLTRTGEGRHPLPTAEQFAEAASRAGIGEGVFVVAYGSMAGAERLWWLLRHFGHDACGVIDLAAWRGPLAEGEEPITAATFVPAERDDDVIARDALAQTLDRHVIVDARLPPRYRGEPNPVDAYPGRIPGALNAPWNEPLPDLPSRRPRRLLRIRHHRMRRPPQAAPRGARQPSLPRLVVRLGADRPPARLRLGRERNGFGRL</sequence>
<dbReference type="Pfam" id="PF00581">
    <property type="entry name" value="Rhodanese"/>
    <property type="match status" value="1"/>
</dbReference>
<dbReference type="PANTHER" id="PTHR11364">
    <property type="entry name" value="THIOSULFATE SULFERTANSFERASE"/>
    <property type="match status" value="1"/>
</dbReference>
<accession>A0A6J6NDA8</accession>
<dbReference type="InterPro" id="IPR036873">
    <property type="entry name" value="Rhodanese-like_dom_sf"/>
</dbReference>
<name>A0A6J6NDA8_9ZZZZ</name>
<keyword evidence="2" id="KW-0677">Repeat</keyword>
<dbReference type="PROSITE" id="PS50206">
    <property type="entry name" value="RHODANESE_3"/>
    <property type="match status" value="2"/>
</dbReference>
<feature type="compositionally biased region" description="Low complexity" evidence="3">
    <location>
        <begin position="202"/>
        <end position="213"/>
    </location>
</feature>
<dbReference type="InterPro" id="IPR001307">
    <property type="entry name" value="Thiosulphate_STrfase_CS"/>
</dbReference>
<proteinExistence type="predicted"/>
<protein>
    <submittedName>
        <fullName evidence="5">Unannotated protein</fullName>
    </submittedName>
</protein>
<evidence type="ECO:0000256" key="2">
    <source>
        <dbReference type="ARBA" id="ARBA00022737"/>
    </source>
</evidence>